<dbReference type="RefSeq" id="XP_003023226.1">
    <property type="nucleotide sequence ID" value="XM_003023180.1"/>
</dbReference>
<organism evidence="2 3">
    <name type="scientific">Trichophyton verrucosum (strain HKI 0517)</name>
    <dbReference type="NCBI Taxonomy" id="663202"/>
    <lineage>
        <taxon>Eukaryota</taxon>
        <taxon>Fungi</taxon>
        <taxon>Dikarya</taxon>
        <taxon>Ascomycota</taxon>
        <taxon>Pezizomycotina</taxon>
        <taxon>Eurotiomycetes</taxon>
        <taxon>Eurotiomycetidae</taxon>
        <taxon>Onygenales</taxon>
        <taxon>Arthrodermataceae</taxon>
        <taxon>Trichophyton</taxon>
    </lineage>
</organism>
<dbReference type="AlphaFoldDB" id="D4D6B7"/>
<name>D4D6B7_TRIVH</name>
<evidence type="ECO:0000256" key="1">
    <source>
        <dbReference type="SAM" id="MobiDB-lite"/>
    </source>
</evidence>
<dbReference type="GeneID" id="9583245"/>
<dbReference type="HOGENOM" id="CLU_061242_0_0_1"/>
<gene>
    <name evidence="2" type="ORF">TRV_02642</name>
</gene>
<proteinExistence type="predicted"/>
<protein>
    <submittedName>
        <fullName evidence="2">Uncharacterized protein</fullName>
    </submittedName>
</protein>
<keyword evidence="3" id="KW-1185">Reference proteome</keyword>
<dbReference type="OrthoDB" id="4207273at2759"/>
<reference evidence="3" key="1">
    <citation type="journal article" date="2011" name="Genome Biol.">
        <title>Comparative and functional genomics provide insights into the pathogenicity of dermatophytic fungi.</title>
        <authorList>
            <person name="Burmester A."/>
            <person name="Shelest E."/>
            <person name="Gloeckner G."/>
            <person name="Heddergott C."/>
            <person name="Schindler S."/>
            <person name="Staib P."/>
            <person name="Heidel A."/>
            <person name="Felder M."/>
            <person name="Petzold A."/>
            <person name="Szafranski K."/>
            <person name="Feuermann M."/>
            <person name="Pedruzzi I."/>
            <person name="Priebe S."/>
            <person name="Groth M."/>
            <person name="Winkler R."/>
            <person name="Li W."/>
            <person name="Kniemeyer O."/>
            <person name="Schroeckh V."/>
            <person name="Hertweck C."/>
            <person name="Hube B."/>
            <person name="White T.C."/>
            <person name="Platzer M."/>
            <person name="Guthke R."/>
            <person name="Heitman J."/>
            <person name="Woestemeyer J."/>
            <person name="Zipfel P.F."/>
            <person name="Monod M."/>
            <person name="Brakhage A.A."/>
        </authorList>
    </citation>
    <scope>NUCLEOTIDE SEQUENCE [LARGE SCALE GENOMIC DNA]</scope>
    <source>
        <strain evidence="3">HKI 0517</strain>
    </source>
</reference>
<feature type="region of interest" description="Disordered" evidence="1">
    <location>
        <begin position="39"/>
        <end position="59"/>
    </location>
</feature>
<dbReference type="EMBL" id="ACYE01000137">
    <property type="protein sequence ID" value="EFE42608.1"/>
    <property type="molecule type" value="Genomic_DNA"/>
</dbReference>
<comment type="caution">
    <text evidence="2">The sequence shown here is derived from an EMBL/GenBank/DDBJ whole genome shotgun (WGS) entry which is preliminary data.</text>
</comment>
<sequence length="390" mass="44540">MLPLLRQSMFHARRPPYKLNLLFCIRNANIHILRNTSWTSRDRASAERPQSPRLYTPYTTQSPEISLDDDFISPEQREQIFNGVFPADFSGEVISLRTTRQEFHHISKAFRASTDKKSQNATVQFNEGFHSTTIRHNQVHLHSCLINSVSHQLWNLINLDEISFYCDSTISEGIPDPDIQMVIDSEWGMESVFAVEVGFSQTSVDLEKRMRHLIEKTTVKVAMLFDIKETPNYKNPLQTEENKKIYHSERMARPGNPSVLIQQYCKGRAPYSPVFLYGARWMGELTAAVQVFGKSTSTGEPITRTPRITFFGAPKSPKSNEGQLETPMYNAYPCLNVKLSDCVQSDDEAYNKELVLNWDKIRHELERARRCLAAERHAAAALKLSVGGNP</sequence>
<dbReference type="Proteomes" id="UP000008383">
    <property type="component" value="Unassembled WGS sequence"/>
</dbReference>
<evidence type="ECO:0000313" key="3">
    <source>
        <dbReference type="Proteomes" id="UP000008383"/>
    </source>
</evidence>
<accession>D4D6B7</accession>
<evidence type="ECO:0000313" key="2">
    <source>
        <dbReference type="EMBL" id="EFE42608.1"/>
    </source>
</evidence>
<dbReference type="KEGG" id="tve:TRV_02642"/>